<comment type="caution">
    <text evidence="1">The sequence shown here is derived from an EMBL/GenBank/DDBJ whole genome shotgun (WGS) entry which is preliminary data.</text>
</comment>
<dbReference type="EMBL" id="JANBPG010000341">
    <property type="protein sequence ID" value="KAJ1897369.1"/>
    <property type="molecule type" value="Genomic_DNA"/>
</dbReference>
<keyword evidence="2" id="KW-1185">Reference proteome</keyword>
<proteinExistence type="predicted"/>
<evidence type="ECO:0000313" key="1">
    <source>
        <dbReference type="EMBL" id="KAJ1897369.1"/>
    </source>
</evidence>
<dbReference type="Proteomes" id="UP001150581">
    <property type="component" value="Unassembled WGS sequence"/>
</dbReference>
<evidence type="ECO:0000313" key="2">
    <source>
        <dbReference type="Proteomes" id="UP001150581"/>
    </source>
</evidence>
<accession>A0ACC1IKR9</accession>
<reference evidence="1" key="1">
    <citation type="submission" date="2022-07" db="EMBL/GenBank/DDBJ databases">
        <title>Phylogenomic reconstructions and comparative analyses of Kickxellomycotina fungi.</title>
        <authorList>
            <person name="Reynolds N.K."/>
            <person name="Stajich J.E."/>
            <person name="Barry K."/>
            <person name="Grigoriev I.V."/>
            <person name="Crous P."/>
            <person name="Smith M.E."/>
        </authorList>
    </citation>
    <scope>NUCLEOTIDE SEQUENCE</scope>
    <source>
        <strain evidence="1">Benny 63K</strain>
    </source>
</reference>
<sequence>MAHAKFSLFTGCIVDTPVMGELRILVNGALGIDRSTGRIVGTSESSGTPAKELFEHWTGQQVSEADIETTGLLADQFLMPGFIDTHTHAPQFSFLGIGHDLPLMDWLNKYTFKHESEFKDPELARKFYKGAIDRVIRNGVTFAAYYGTIHLEANRILADTIRNAGQRAFVGKVCMDANSPDYYSESTAESIEQTEEFIKQVLGGQGNCPADTRLVTPIITPRFAPSCSSECLGALGELAKRYQLPIQSHLCENPSEIEFARQCFPECTSYTEIYHKHGLLGNHTIMAHCVHMTAEELVIMRDTGTSISHCPTSNFTLGSGLADIRRFVAQGIPVGLGTDVGGGYTPSILDAMRMAAATNRALIASRRLSGEDLSGRDGVPLEAAEMFFLATQGGARVMGMAESLGSLDAGKLFDALVIDLSAHASPVPSVESTFAISCLSDPVEAWRLRLEQFVFLADDRNISRVYVGGNLIHSKC</sequence>
<gene>
    <name evidence="1" type="ORF">LPJ66_003414</name>
</gene>
<name>A0ACC1IKR9_9FUNG</name>
<protein>
    <submittedName>
        <fullName evidence="1">Uncharacterized protein</fullName>
    </submittedName>
</protein>
<organism evidence="1 2">
    <name type="scientific">Kickxella alabastrina</name>
    <dbReference type="NCBI Taxonomy" id="61397"/>
    <lineage>
        <taxon>Eukaryota</taxon>
        <taxon>Fungi</taxon>
        <taxon>Fungi incertae sedis</taxon>
        <taxon>Zoopagomycota</taxon>
        <taxon>Kickxellomycotina</taxon>
        <taxon>Kickxellomycetes</taxon>
        <taxon>Kickxellales</taxon>
        <taxon>Kickxellaceae</taxon>
        <taxon>Kickxella</taxon>
    </lineage>
</organism>